<keyword evidence="3" id="KW-1185">Reference proteome</keyword>
<evidence type="ECO:0008006" key="4">
    <source>
        <dbReference type="Google" id="ProtNLM"/>
    </source>
</evidence>
<evidence type="ECO:0000313" key="3">
    <source>
        <dbReference type="Proteomes" id="UP000053611"/>
    </source>
</evidence>
<dbReference type="OrthoDB" id="2020070at2759"/>
<dbReference type="GeneID" id="28987054"/>
<dbReference type="PANTHER" id="PTHR34815:SF2">
    <property type="entry name" value="N-ACETYLTRANSFERASE DOMAIN-CONTAINING PROTEIN"/>
    <property type="match status" value="1"/>
</dbReference>
<gene>
    <name evidence="2" type="ORF">CC85DRAFT_326404</name>
</gene>
<feature type="region of interest" description="Disordered" evidence="1">
    <location>
        <begin position="308"/>
        <end position="335"/>
    </location>
</feature>
<protein>
    <recommendedName>
        <fullName evidence="4">N-acetyltransferase domain-containing protein</fullName>
    </recommendedName>
</protein>
<sequence>MPDAQSAPADTRHAQVDLKDTTLVLSNDAQWHTAQVNQYPTWFEARGYCGLDDFIERRRPFFDPAAPWNAANGKRTQLTWALVPRSDPDTENILCGCETYVRPAIYLPPGASEPVDCISYGVACVYTNAAHRGYGYARHMMRLLHYILAPPATLPPFPSAWGAPPAIPQGMQNAAFSVLYSGVGEEFYAKCTKGEHEPGYIRENLVIRQWNIKPSCGLHDQEGWTWLRRADLPAWEKEASRRIRRDLCKEGDERKIRLAILPDPGCFEVHAVRYEVIPGARPEATNGLVLAEVDGERPFFTYSIKPGPRKKWSAKEESSPEVETTAAPDVETSTRPYDPHACDRIVIMHATPGVPWHAVVAAATREGVTRIEAWQGYGWDEEAGGAVRLPEENLPCLAVYGWRDDEVEWEFDEKYTWL</sequence>
<accession>A0A0J0XU18</accession>
<proteinExistence type="predicted"/>
<name>A0A0J0XU18_9TREE</name>
<organism evidence="2 3">
    <name type="scientific">Cutaneotrichosporon oleaginosum</name>
    <dbReference type="NCBI Taxonomy" id="879819"/>
    <lineage>
        <taxon>Eukaryota</taxon>
        <taxon>Fungi</taxon>
        <taxon>Dikarya</taxon>
        <taxon>Basidiomycota</taxon>
        <taxon>Agaricomycotina</taxon>
        <taxon>Tremellomycetes</taxon>
        <taxon>Trichosporonales</taxon>
        <taxon>Trichosporonaceae</taxon>
        <taxon>Cutaneotrichosporon</taxon>
    </lineage>
</organism>
<dbReference type="AlphaFoldDB" id="A0A0J0XU18"/>
<dbReference type="PANTHER" id="PTHR34815">
    <property type="entry name" value="LYSINE ACETYLTRANSFERASE"/>
    <property type="match status" value="1"/>
</dbReference>
<evidence type="ECO:0000256" key="1">
    <source>
        <dbReference type="SAM" id="MobiDB-lite"/>
    </source>
</evidence>
<dbReference type="InterPro" id="IPR053013">
    <property type="entry name" value="LAT"/>
</dbReference>
<reference evidence="2 3" key="1">
    <citation type="submission" date="2015-03" db="EMBL/GenBank/DDBJ databases">
        <title>Genomics and transcriptomics of the oil-accumulating basidiomycete yeast T. oleaginosus allow insights into substrate utilization and the diverse evolutionary trajectories of mating systems in fungi.</title>
        <authorList>
            <consortium name="DOE Joint Genome Institute"/>
            <person name="Kourist R."/>
            <person name="Kracht O."/>
            <person name="Bracharz F."/>
            <person name="Lipzen A."/>
            <person name="Nolan M."/>
            <person name="Ohm R."/>
            <person name="Grigoriev I."/>
            <person name="Sun S."/>
            <person name="Heitman J."/>
            <person name="Bruck T."/>
            <person name="Nowrousian M."/>
        </authorList>
    </citation>
    <scope>NUCLEOTIDE SEQUENCE [LARGE SCALE GENOMIC DNA]</scope>
    <source>
        <strain evidence="2 3">IBC0246</strain>
    </source>
</reference>
<dbReference type="Proteomes" id="UP000053611">
    <property type="component" value="Unassembled WGS sequence"/>
</dbReference>
<dbReference type="STRING" id="879819.A0A0J0XU18"/>
<dbReference type="EMBL" id="KQ087186">
    <property type="protein sequence ID" value="KLT44547.1"/>
    <property type="molecule type" value="Genomic_DNA"/>
</dbReference>
<evidence type="ECO:0000313" key="2">
    <source>
        <dbReference type="EMBL" id="KLT44547.1"/>
    </source>
</evidence>